<dbReference type="eggNOG" id="COG4585">
    <property type="taxonomic scope" value="Bacteria"/>
</dbReference>
<evidence type="ECO:0000256" key="2">
    <source>
        <dbReference type="ARBA" id="ARBA00012438"/>
    </source>
</evidence>
<name>A0A087E9V7_9BIFI</name>
<protein>
    <recommendedName>
        <fullName evidence="2">histidine kinase</fullName>
        <ecNumber evidence="2">2.7.13.3</ecNumber>
    </recommendedName>
</protein>
<evidence type="ECO:0000313" key="15">
    <source>
        <dbReference type="Proteomes" id="UP000029055"/>
    </source>
</evidence>
<dbReference type="SUPFAM" id="SSF55874">
    <property type="entry name" value="ATPase domain of HSP90 chaperone/DNA topoisomerase II/histidine kinase"/>
    <property type="match status" value="1"/>
</dbReference>
<feature type="transmembrane region" description="Helical" evidence="10">
    <location>
        <begin position="20"/>
        <end position="37"/>
    </location>
</feature>
<dbReference type="Gene3D" id="1.20.5.1930">
    <property type="match status" value="2"/>
</dbReference>
<sequence>MNSASRFGAWCRRYIRPSDVVLALGCLLTIGISGSLSDTTGLLAFYGQTAQALWGLALMVPALFRRWRPQAAAIAFVAICAVQLIAGPAVVLSDALAMVMLYSAIVYGRPENTRRFIVLALIMGALAALVMAWSTIGPLHSAPTRSCLAKGTINCLRPFALTAAAAAAGILICLGSTIIIAYWTRARLATVRLLQERNASIEAREGEERRIAALAERARIARDMHDVVAHTLSIIIVQSDGGRYAGTHDPAVARSTMETIRHESEHALHDMRRVLGALGGSAHADYSDIGTLLTQARAASPDCRFARRITGMPAAERLDATASVALYHAVQESLTNIRKYAGPKVNVLATEAWDESGVHVTVSDDGRGAGAALDGHASGYGLVGMRERIEAAHGTLSAGPQLGGGFAVHAFVPYAGYTVAQSVVSGVETGNSNIASHSYDSDDAHGFPNPAFGKSHSEFGDIPSSETQRTYARTFADGSGDAGDDQPHAFSGTPGDVPPNAGTSSEARDSHIAYGTGNGNSNMRPREPDFSIVLKTRLSDITHMLRSKPIGQASSQEEGRFNWVERLSRWTERHYLLIDIVIMLCLIVFSCAGDSTASLRYPDESMMLSRTLSIVNLLPLALRRQAPEFSAACVAIFSALQLALYAPLLTSNMFALLSLYSVVVYGRARRWVWAAVLINVVLFGVKIATFSSGYESIADVLLGIRAGSRSNGSSWEPLAAGGGSAIVLAMLCAGVIALGLWVRASGSNALVLRSREEALRAEREQQKILAANLERDRISASIQAEVTHTLTGVIDQAVAGLRMLDDLESRGERPSPQDLASAFEDIGARGRSALADMRQLLGVLRETGFSDAMHGGAAHGESSDHDMQLKPAKNLDEQFQTTARTA</sequence>
<evidence type="ECO:0000313" key="14">
    <source>
        <dbReference type="EMBL" id="KFJ04558.1"/>
    </source>
</evidence>
<dbReference type="PANTHER" id="PTHR24421">
    <property type="entry name" value="NITRATE/NITRITE SENSOR PROTEIN NARX-RELATED"/>
    <property type="match status" value="1"/>
</dbReference>
<dbReference type="InterPro" id="IPR011712">
    <property type="entry name" value="Sig_transdc_His_kin_sub3_dim/P"/>
</dbReference>
<feature type="transmembrane region" description="Helical" evidence="10">
    <location>
        <begin position="575"/>
        <end position="593"/>
    </location>
</feature>
<feature type="domain" description="DUF7134" evidence="13">
    <location>
        <begin position="567"/>
        <end position="688"/>
    </location>
</feature>
<feature type="region of interest" description="Disordered" evidence="9">
    <location>
        <begin position="853"/>
        <end position="886"/>
    </location>
</feature>
<keyword evidence="15" id="KW-1185">Reference proteome</keyword>
<feature type="transmembrane region" description="Helical" evidence="10">
    <location>
        <begin position="116"/>
        <end position="139"/>
    </location>
</feature>
<dbReference type="InterPro" id="IPR055558">
    <property type="entry name" value="DUF7134"/>
</dbReference>
<evidence type="ECO:0000259" key="13">
    <source>
        <dbReference type="Pfam" id="PF23539"/>
    </source>
</evidence>
<evidence type="ECO:0000256" key="3">
    <source>
        <dbReference type="ARBA" id="ARBA00022553"/>
    </source>
</evidence>
<keyword evidence="3" id="KW-0597">Phosphoprotein</keyword>
<feature type="domain" description="Signal transduction histidine kinase subgroup 3 dimerisation and phosphoacceptor" evidence="12">
    <location>
        <begin position="216"/>
        <end position="278"/>
    </location>
</feature>
<dbReference type="RefSeq" id="WP_024462830.1">
    <property type="nucleotide sequence ID" value="NZ_CP062939.1"/>
</dbReference>
<proteinExistence type="predicted"/>
<keyword evidence="6 14" id="KW-0418">Kinase</keyword>
<dbReference type="InterPro" id="IPR003594">
    <property type="entry name" value="HATPase_dom"/>
</dbReference>
<feature type="transmembrane region" description="Helical" evidence="10">
    <location>
        <begin position="159"/>
        <end position="183"/>
    </location>
</feature>
<dbReference type="AlphaFoldDB" id="A0A087E9V7"/>
<dbReference type="GO" id="GO:0005524">
    <property type="term" value="F:ATP binding"/>
    <property type="evidence" value="ECO:0007669"/>
    <property type="project" value="UniProtKB-KW"/>
</dbReference>
<evidence type="ECO:0000256" key="7">
    <source>
        <dbReference type="ARBA" id="ARBA00022840"/>
    </source>
</evidence>
<keyword evidence="8" id="KW-0902">Two-component regulatory system</keyword>
<keyword evidence="10" id="KW-1133">Transmembrane helix</keyword>
<dbReference type="GO" id="GO:0000155">
    <property type="term" value="F:phosphorelay sensor kinase activity"/>
    <property type="evidence" value="ECO:0007669"/>
    <property type="project" value="InterPro"/>
</dbReference>
<keyword evidence="10" id="KW-0472">Membrane</keyword>
<keyword evidence="5" id="KW-0547">Nucleotide-binding</keyword>
<evidence type="ECO:0000256" key="5">
    <source>
        <dbReference type="ARBA" id="ARBA00022741"/>
    </source>
</evidence>
<feature type="transmembrane region" description="Helical" evidence="10">
    <location>
        <begin position="718"/>
        <end position="742"/>
    </location>
</feature>
<dbReference type="OrthoDB" id="227596at2"/>
<dbReference type="STRING" id="77635.BISU_0565"/>
<evidence type="ECO:0000256" key="4">
    <source>
        <dbReference type="ARBA" id="ARBA00022679"/>
    </source>
</evidence>
<keyword evidence="7" id="KW-0067">ATP-binding</keyword>
<evidence type="ECO:0000256" key="9">
    <source>
        <dbReference type="SAM" id="MobiDB-lite"/>
    </source>
</evidence>
<feature type="transmembrane region" description="Helical" evidence="10">
    <location>
        <begin position="642"/>
        <end position="664"/>
    </location>
</feature>
<comment type="caution">
    <text evidence="14">The sequence shown here is derived from an EMBL/GenBank/DDBJ whole genome shotgun (WGS) entry which is preliminary data.</text>
</comment>
<evidence type="ECO:0000259" key="12">
    <source>
        <dbReference type="Pfam" id="PF07730"/>
    </source>
</evidence>
<dbReference type="PANTHER" id="PTHR24421:SF10">
    <property type="entry name" value="NITRATE_NITRITE SENSOR PROTEIN NARQ"/>
    <property type="match status" value="1"/>
</dbReference>
<accession>A0A087E9V7</accession>
<dbReference type="Proteomes" id="UP000029055">
    <property type="component" value="Unassembled WGS sequence"/>
</dbReference>
<dbReference type="InterPro" id="IPR036890">
    <property type="entry name" value="HATPase_C_sf"/>
</dbReference>
<feature type="compositionally biased region" description="Polar residues" evidence="9">
    <location>
        <begin position="877"/>
        <end position="886"/>
    </location>
</feature>
<dbReference type="InterPro" id="IPR050482">
    <property type="entry name" value="Sensor_HK_TwoCompSys"/>
</dbReference>
<feature type="compositionally biased region" description="Basic and acidic residues" evidence="9">
    <location>
        <begin position="861"/>
        <end position="876"/>
    </location>
</feature>
<reference evidence="14 15" key="1">
    <citation type="submission" date="2014-03" db="EMBL/GenBank/DDBJ databases">
        <title>Genomics of Bifidobacteria.</title>
        <authorList>
            <person name="Ventura M."/>
            <person name="Milani C."/>
            <person name="Lugli G.A."/>
        </authorList>
    </citation>
    <scope>NUCLEOTIDE SEQUENCE [LARGE SCALE GENOMIC DNA]</scope>
    <source>
        <strain evidence="14 15">LMG 11597</strain>
    </source>
</reference>
<feature type="domain" description="DUF7134" evidence="13">
    <location>
        <begin position="9"/>
        <end position="135"/>
    </location>
</feature>
<dbReference type="Pfam" id="PF02518">
    <property type="entry name" value="HATPase_c"/>
    <property type="match status" value="1"/>
</dbReference>
<evidence type="ECO:0000256" key="1">
    <source>
        <dbReference type="ARBA" id="ARBA00000085"/>
    </source>
</evidence>
<dbReference type="Pfam" id="PF23539">
    <property type="entry name" value="DUF7134"/>
    <property type="match status" value="2"/>
</dbReference>
<dbReference type="GO" id="GO:0016020">
    <property type="term" value="C:membrane"/>
    <property type="evidence" value="ECO:0007669"/>
    <property type="project" value="InterPro"/>
</dbReference>
<dbReference type="EC" id="2.7.13.3" evidence="2"/>
<evidence type="ECO:0000256" key="8">
    <source>
        <dbReference type="ARBA" id="ARBA00023012"/>
    </source>
</evidence>
<feature type="transmembrane region" description="Helical" evidence="10">
    <location>
        <begin position="71"/>
        <end position="104"/>
    </location>
</feature>
<evidence type="ECO:0000259" key="11">
    <source>
        <dbReference type="Pfam" id="PF02518"/>
    </source>
</evidence>
<dbReference type="GO" id="GO:0046983">
    <property type="term" value="F:protein dimerization activity"/>
    <property type="evidence" value="ECO:0007669"/>
    <property type="project" value="InterPro"/>
</dbReference>
<dbReference type="CDD" id="cd16917">
    <property type="entry name" value="HATPase_UhpB-NarQ-NarX-like"/>
    <property type="match status" value="1"/>
</dbReference>
<gene>
    <name evidence="14" type="ORF">BISU_0565</name>
</gene>
<feature type="region of interest" description="Disordered" evidence="9">
    <location>
        <begin position="475"/>
        <end position="526"/>
    </location>
</feature>
<evidence type="ECO:0000256" key="6">
    <source>
        <dbReference type="ARBA" id="ARBA00022777"/>
    </source>
</evidence>
<evidence type="ECO:0000256" key="10">
    <source>
        <dbReference type="SAM" id="Phobius"/>
    </source>
</evidence>
<dbReference type="EMBL" id="JGZR01000003">
    <property type="protein sequence ID" value="KFJ04558.1"/>
    <property type="molecule type" value="Genomic_DNA"/>
</dbReference>
<dbReference type="Pfam" id="PF07730">
    <property type="entry name" value="HisKA_3"/>
    <property type="match status" value="1"/>
</dbReference>
<feature type="transmembrane region" description="Helical" evidence="10">
    <location>
        <begin position="671"/>
        <end position="691"/>
    </location>
</feature>
<organism evidence="14 15">
    <name type="scientific">Bifidobacterium subtile</name>
    <dbReference type="NCBI Taxonomy" id="77635"/>
    <lineage>
        <taxon>Bacteria</taxon>
        <taxon>Bacillati</taxon>
        <taxon>Actinomycetota</taxon>
        <taxon>Actinomycetes</taxon>
        <taxon>Bifidobacteriales</taxon>
        <taxon>Bifidobacteriaceae</taxon>
        <taxon>Bifidobacterium</taxon>
    </lineage>
</organism>
<keyword evidence="10" id="KW-0812">Transmembrane</keyword>
<comment type="catalytic activity">
    <reaction evidence="1">
        <text>ATP + protein L-histidine = ADP + protein N-phospho-L-histidine.</text>
        <dbReference type="EC" id="2.7.13.3"/>
    </reaction>
</comment>
<dbReference type="Gene3D" id="3.30.565.10">
    <property type="entry name" value="Histidine kinase-like ATPase, C-terminal domain"/>
    <property type="match status" value="1"/>
</dbReference>
<feature type="domain" description="Histidine kinase/HSP90-like ATPase" evidence="11">
    <location>
        <begin position="323"/>
        <end position="414"/>
    </location>
</feature>
<keyword evidence="4" id="KW-0808">Transferase</keyword>